<comment type="similarity">
    <text evidence="1">Belongs to the type-I restriction system S methylase family.</text>
</comment>
<dbReference type="InterPro" id="IPR000055">
    <property type="entry name" value="Restrct_endonuc_typeI_TRD"/>
</dbReference>
<proteinExistence type="inferred from homology"/>
<evidence type="ECO:0000259" key="4">
    <source>
        <dbReference type="Pfam" id="PF01420"/>
    </source>
</evidence>
<dbReference type="RefSeq" id="WP_099035085.1">
    <property type="nucleotide sequence ID" value="NZ_BMGJ01000009.1"/>
</dbReference>
<dbReference type="InterPro" id="IPR051212">
    <property type="entry name" value="Type-I_RE_S_subunit"/>
</dbReference>
<dbReference type="Gene3D" id="3.90.220.20">
    <property type="entry name" value="DNA methylase specificity domains"/>
    <property type="match status" value="2"/>
</dbReference>
<dbReference type="InterPro" id="IPR044946">
    <property type="entry name" value="Restrct_endonuc_typeI_TRD_sf"/>
</dbReference>
<name>A0ABQ1RHA0_9ALTE</name>
<dbReference type="PANTHER" id="PTHR43140:SF1">
    <property type="entry name" value="TYPE I RESTRICTION ENZYME ECOKI SPECIFICITY SUBUNIT"/>
    <property type="match status" value="1"/>
</dbReference>
<evidence type="ECO:0000313" key="6">
    <source>
        <dbReference type="Proteomes" id="UP000614272"/>
    </source>
</evidence>
<dbReference type="PANTHER" id="PTHR43140">
    <property type="entry name" value="TYPE-1 RESTRICTION ENZYME ECOKI SPECIFICITY PROTEIN"/>
    <property type="match status" value="1"/>
</dbReference>
<dbReference type="Proteomes" id="UP000614272">
    <property type="component" value="Unassembled WGS sequence"/>
</dbReference>
<sequence length="422" mass="47902">MRTVWQTKKLAEVCQIKPPKKEAKELLEESDLVSFVPMNDLGVRQKWLNNKETKALREVVGSYTYFGDNDVLLAKITPCFENGKLGIAQGLKNGIGFGSSEYIVFRSKGEIDPEYLFYFLSQDSFRDAGAKVMTGAVGHKRVPKEFIENHKIPLPEPEEQKRIVAILDEAFAGIDTAIANTEKNLTNARELFESIQERLLTNDESYEVICLGEVTKVLTDYHANGAYSKLKEKVELKDAEDFAWMVRSTDFENNFKNDMRYISKDAYGFLEKSKVFGGEIIMSKIGNAGKVYLMPEISRPCSLAMNLFLIRLNETKISNEFAFRYMKSKNGEAQILSKLKGTATLTITKDSVRSIEIPLWPREKQDHVVSKLYEIEKAIRELENVLLQKLSSFYELKQSLLQKAFSGELTAKADKSMDKAVA</sequence>
<feature type="domain" description="Type I restriction modification DNA specificity" evidence="4">
    <location>
        <begin position="205"/>
        <end position="390"/>
    </location>
</feature>
<gene>
    <name evidence="5" type="ORF">GCM10011357_24330</name>
</gene>
<comment type="caution">
    <text evidence="5">The sequence shown here is derived from an EMBL/GenBank/DDBJ whole genome shotgun (WGS) entry which is preliminary data.</text>
</comment>
<reference evidence="6" key="1">
    <citation type="journal article" date="2019" name="Int. J. Syst. Evol. Microbiol.">
        <title>The Global Catalogue of Microorganisms (GCM) 10K type strain sequencing project: providing services to taxonomists for standard genome sequencing and annotation.</title>
        <authorList>
            <consortium name="The Broad Institute Genomics Platform"/>
            <consortium name="The Broad Institute Genome Sequencing Center for Infectious Disease"/>
            <person name="Wu L."/>
            <person name="Ma J."/>
        </authorList>
    </citation>
    <scope>NUCLEOTIDE SEQUENCE [LARGE SCALE GENOMIC DNA]</scope>
    <source>
        <strain evidence="6">CGMCC 1.12923</strain>
    </source>
</reference>
<feature type="domain" description="Type I restriction modification DNA specificity" evidence="4">
    <location>
        <begin position="5"/>
        <end position="172"/>
    </location>
</feature>
<evidence type="ECO:0000256" key="2">
    <source>
        <dbReference type="ARBA" id="ARBA00022747"/>
    </source>
</evidence>
<dbReference type="Pfam" id="PF01420">
    <property type="entry name" value="Methylase_S"/>
    <property type="match status" value="2"/>
</dbReference>
<evidence type="ECO:0000256" key="1">
    <source>
        <dbReference type="ARBA" id="ARBA00010923"/>
    </source>
</evidence>
<evidence type="ECO:0000256" key="3">
    <source>
        <dbReference type="ARBA" id="ARBA00023125"/>
    </source>
</evidence>
<keyword evidence="3" id="KW-0238">DNA-binding</keyword>
<keyword evidence="2" id="KW-0680">Restriction system</keyword>
<accession>A0ABQ1RHA0</accession>
<dbReference type="CDD" id="cd17260">
    <property type="entry name" value="RMtype1_S_EcoEI-TRD1-CR1_like"/>
    <property type="match status" value="1"/>
</dbReference>
<dbReference type="EMBL" id="BMGJ01000009">
    <property type="protein sequence ID" value="GGD68414.1"/>
    <property type="molecule type" value="Genomic_DNA"/>
</dbReference>
<keyword evidence="6" id="KW-1185">Reference proteome</keyword>
<evidence type="ECO:0000313" key="5">
    <source>
        <dbReference type="EMBL" id="GGD68414.1"/>
    </source>
</evidence>
<protein>
    <recommendedName>
        <fullName evidence="4">Type I restriction modification DNA specificity domain-containing protein</fullName>
    </recommendedName>
</protein>
<dbReference type="SUPFAM" id="SSF116734">
    <property type="entry name" value="DNA methylase specificity domain"/>
    <property type="match status" value="2"/>
</dbReference>
<organism evidence="5 6">
    <name type="scientific">Lacimicrobium alkaliphilum</name>
    <dbReference type="NCBI Taxonomy" id="1526571"/>
    <lineage>
        <taxon>Bacteria</taxon>
        <taxon>Pseudomonadati</taxon>
        <taxon>Pseudomonadota</taxon>
        <taxon>Gammaproteobacteria</taxon>
        <taxon>Alteromonadales</taxon>
        <taxon>Alteromonadaceae</taxon>
        <taxon>Lacimicrobium</taxon>
    </lineage>
</organism>